<protein>
    <submittedName>
        <fullName evidence="1 2">Uncharacterized protein</fullName>
    </submittedName>
</protein>
<name>A0A180GR61_PUCT1</name>
<organism evidence="1">
    <name type="scientific">Puccinia triticina (isolate 1-1 / race 1 (BBBD))</name>
    <name type="common">Brown leaf rust fungus</name>
    <dbReference type="NCBI Taxonomy" id="630390"/>
    <lineage>
        <taxon>Eukaryota</taxon>
        <taxon>Fungi</taxon>
        <taxon>Dikarya</taxon>
        <taxon>Basidiomycota</taxon>
        <taxon>Pucciniomycotina</taxon>
        <taxon>Pucciniomycetes</taxon>
        <taxon>Pucciniales</taxon>
        <taxon>Pucciniaceae</taxon>
        <taxon>Puccinia</taxon>
    </lineage>
</organism>
<dbReference type="EnsemblFungi" id="PTTG_26967-t43_1">
    <property type="protein sequence ID" value="PTTG_26967-t43_1-p1"/>
    <property type="gene ID" value="PTTG_26967"/>
</dbReference>
<dbReference type="AlphaFoldDB" id="A0A180GR61"/>
<proteinExistence type="predicted"/>
<evidence type="ECO:0000313" key="1">
    <source>
        <dbReference type="EMBL" id="OAV94453.1"/>
    </source>
</evidence>
<dbReference type="Proteomes" id="UP000005240">
    <property type="component" value="Unassembled WGS sequence"/>
</dbReference>
<accession>A0A180GR61</accession>
<gene>
    <name evidence="1" type="ORF">PTTG_26967</name>
</gene>
<dbReference type="EMBL" id="ADAS02000039">
    <property type="protein sequence ID" value="OAV94453.1"/>
    <property type="molecule type" value="Genomic_DNA"/>
</dbReference>
<reference evidence="2" key="4">
    <citation type="submission" date="2025-05" db="UniProtKB">
        <authorList>
            <consortium name="EnsemblFungi"/>
        </authorList>
    </citation>
    <scope>IDENTIFICATION</scope>
    <source>
        <strain evidence="2">isolate 1-1 / race 1 (BBBD)</strain>
    </source>
</reference>
<sequence>MQAPSAHIPHLLGLPSWLARPGSKAPMGPLWAYASTGRRYGCGGMWPTPGRPQGHNHPKAPPVLPAASLGNAMMNPKGLFKVFLGVVECAARIPHPSGLPSWLAQPSSKAPMGPLCAYASTGRQYGRCGEINQLSTASK</sequence>
<keyword evidence="3" id="KW-1185">Reference proteome</keyword>
<evidence type="ECO:0000313" key="3">
    <source>
        <dbReference type="Proteomes" id="UP000005240"/>
    </source>
</evidence>
<evidence type="ECO:0000313" key="2">
    <source>
        <dbReference type="EnsemblFungi" id="PTTG_26967-t43_1-p1"/>
    </source>
</evidence>
<dbReference type="VEuPathDB" id="FungiDB:PTTG_26967"/>
<reference evidence="1" key="1">
    <citation type="submission" date="2009-11" db="EMBL/GenBank/DDBJ databases">
        <authorList>
            <consortium name="The Broad Institute Genome Sequencing Platform"/>
            <person name="Ward D."/>
            <person name="Feldgarden M."/>
            <person name="Earl A."/>
            <person name="Young S.K."/>
            <person name="Zeng Q."/>
            <person name="Koehrsen M."/>
            <person name="Alvarado L."/>
            <person name="Berlin A."/>
            <person name="Bochicchio J."/>
            <person name="Borenstein D."/>
            <person name="Chapman S.B."/>
            <person name="Chen Z."/>
            <person name="Engels R."/>
            <person name="Freedman E."/>
            <person name="Gellesch M."/>
            <person name="Goldberg J."/>
            <person name="Griggs A."/>
            <person name="Gujja S."/>
            <person name="Heilman E."/>
            <person name="Heiman D."/>
            <person name="Hepburn T."/>
            <person name="Howarth C."/>
            <person name="Jen D."/>
            <person name="Larson L."/>
            <person name="Lewis B."/>
            <person name="Mehta T."/>
            <person name="Park D."/>
            <person name="Pearson M."/>
            <person name="Roberts A."/>
            <person name="Saif S."/>
            <person name="Shea T."/>
            <person name="Shenoy N."/>
            <person name="Sisk P."/>
            <person name="Stolte C."/>
            <person name="Sykes S."/>
            <person name="Thomson T."/>
            <person name="Walk T."/>
            <person name="White J."/>
            <person name="Yandava C."/>
            <person name="Izard J."/>
            <person name="Baranova O.V."/>
            <person name="Blanton J.M."/>
            <person name="Tanner A.C."/>
            <person name="Dewhirst F.E."/>
            <person name="Haas B."/>
            <person name="Nusbaum C."/>
            <person name="Birren B."/>
        </authorList>
    </citation>
    <scope>NUCLEOTIDE SEQUENCE [LARGE SCALE GENOMIC DNA]</scope>
    <source>
        <strain evidence="1">1-1 BBBD Race 1</strain>
    </source>
</reference>
<reference evidence="2 3" key="3">
    <citation type="journal article" date="2017" name="G3 (Bethesda)">
        <title>Comparative analysis highlights variable genome content of wheat rusts and divergence of the mating loci.</title>
        <authorList>
            <person name="Cuomo C.A."/>
            <person name="Bakkeren G."/>
            <person name="Khalil H.B."/>
            <person name="Panwar V."/>
            <person name="Joly D."/>
            <person name="Linning R."/>
            <person name="Sakthikumar S."/>
            <person name="Song X."/>
            <person name="Adiconis X."/>
            <person name="Fan L."/>
            <person name="Goldberg J.M."/>
            <person name="Levin J.Z."/>
            <person name="Young S."/>
            <person name="Zeng Q."/>
            <person name="Anikster Y."/>
            <person name="Bruce M."/>
            <person name="Wang M."/>
            <person name="Yin C."/>
            <person name="McCallum B."/>
            <person name="Szabo L.J."/>
            <person name="Hulbert S."/>
            <person name="Chen X."/>
            <person name="Fellers J.P."/>
        </authorList>
    </citation>
    <scope>NUCLEOTIDE SEQUENCE</scope>
    <source>
        <strain evidence="3">Isolate 1-1 / race 1 (BBBD)</strain>
        <strain evidence="2">isolate 1-1 / race 1 (BBBD)</strain>
    </source>
</reference>
<reference evidence="1" key="2">
    <citation type="submission" date="2016-05" db="EMBL/GenBank/DDBJ databases">
        <title>Comparative analysis highlights variable genome content of wheat rusts and divergence of the mating loci.</title>
        <authorList>
            <person name="Cuomo C.A."/>
            <person name="Bakkeren G."/>
            <person name="Szabo L."/>
            <person name="Khalil H."/>
            <person name="Joly D."/>
            <person name="Goldberg J."/>
            <person name="Young S."/>
            <person name="Zeng Q."/>
            <person name="Fellers J."/>
        </authorList>
    </citation>
    <scope>NUCLEOTIDE SEQUENCE [LARGE SCALE GENOMIC DNA]</scope>
    <source>
        <strain evidence="1">1-1 BBBD Race 1</strain>
    </source>
</reference>